<evidence type="ECO:0000313" key="3">
    <source>
        <dbReference type="Proteomes" id="UP001589753"/>
    </source>
</evidence>
<dbReference type="InterPro" id="IPR046241">
    <property type="entry name" value="DUF6274"/>
</dbReference>
<keyword evidence="3" id="KW-1185">Reference proteome</keyword>
<evidence type="ECO:0000256" key="1">
    <source>
        <dbReference type="SAM" id="MobiDB-lite"/>
    </source>
</evidence>
<feature type="region of interest" description="Disordered" evidence="1">
    <location>
        <begin position="80"/>
        <end position="117"/>
    </location>
</feature>
<comment type="caution">
    <text evidence="2">The sequence shown here is derived from an EMBL/GenBank/DDBJ whole genome shotgun (WGS) entry which is preliminary data.</text>
</comment>
<name>A0ABV5LFT4_9ACTN</name>
<evidence type="ECO:0000313" key="2">
    <source>
        <dbReference type="EMBL" id="MFB9350400.1"/>
    </source>
</evidence>
<dbReference type="RefSeq" id="WP_380956395.1">
    <property type="nucleotide sequence ID" value="NZ_JBHMDI010000073.1"/>
</dbReference>
<protein>
    <submittedName>
        <fullName evidence="2">DUF6274 family protein</fullName>
    </submittedName>
</protein>
<dbReference type="Proteomes" id="UP001589753">
    <property type="component" value="Unassembled WGS sequence"/>
</dbReference>
<organism evidence="2 3">
    <name type="scientific">Streptomyces heliomycini</name>
    <dbReference type="NCBI Taxonomy" id="284032"/>
    <lineage>
        <taxon>Bacteria</taxon>
        <taxon>Bacillati</taxon>
        <taxon>Actinomycetota</taxon>
        <taxon>Actinomycetes</taxon>
        <taxon>Kitasatosporales</taxon>
        <taxon>Streptomycetaceae</taxon>
        <taxon>Streptomyces</taxon>
    </lineage>
</organism>
<reference evidence="2 3" key="1">
    <citation type="submission" date="2024-09" db="EMBL/GenBank/DDBJ databases">
        <authorList>
            <person name="Sun Q."/>
            <person name="Mori K."/>
        </authorList>
    </citation>
    <scope>NUCLEOTIDE SEQUENCE [LARGE SCALE GENOMIC DNA]</scope>
    <source>
        <strain evidence="2 3">JCM 9767</strain>
    </source>
</reference>
<dbReference type="Pfam" id="PF19790">
    <property type="entry name" value="DUF6274"/>
    <property type="match status" value="1"/>
</dbReference>
<accession>A0ABV5LFT4</accession>
<proteinExistence type="predicted"/>
<sequence length="117" mass="12944">MTGVRLPGPGLPRVDGALYASLRPPRRLDAPVGPPVLQEAGHRPVWPSWRWRMATSAGHATWAPLRAHLSAASSYRRLTRHCPVHHRPLRRETGSVPRPSDPSRPAEEHLGPNARSL</sequence>
<feature type="compositionally biased region" description="Basic residues" evidence="1">
    <location>
        <begin position="80"/>
        <end position="89"/>
    </location>
</feature>
<gene>
    <name evidence="2" type="ORF">ACFFUA_23640</name>
</gene>
<dbReference type="EMBL" id="JBHMDI010000073">
    <property type="protein sequence ID" value="MFB9350400.1"/>
    <property type="molecule type" value="Genomic_DNA"/>
</dbReference>